<dbReference type="EMBL" id="JAJSOF020000033">
    <property type="protein sequence ID" value="KAJ4429831.1"/>
    <property type="molecule type" value="Genomic_DNA"/>
</dbReference>
<organism evidence="1 2">
    <name type="scientific">Periplaneta americana</name>
    <name type="common">American cockroach</name>
    <name type="synonym">Blatta americana</name>
    <dbReference type="NCBI Taxonomy" id="6978"/>
    <lineage>
        <taxon>Eukaryota</taxon>
        <taxon>Metazoa</taxon>
        <taxon>Ecdysozoa</taxon>
        <taxon>Arthropoda</taxon>
        <taxon>Hexapoda</taxon>
        <taxon>Insecta</taxon>
        <taxon>Pterygota</taxon>
        <taxon>Neoptera</taxon>
        <taxon>Polyneoptera</taxon>
        <taxon>Dictyoptera</taxon>
        <taxon>Blattodea</taxon>
        <taxon>Blattoidea</taxon>
        <taxon>Blattidae</taxon>
        <taxon>Blattinae</taxon>
        <taxon>Periplaneta</taxon>
    </lineage>
</organism>
<comment type="caution">
    <text evidence="1">The sequence shown here is derived from an EMBL/GenBank/DDBJ whole genome shotgun (WGS) entry which is preliminary data.</text>
</comment>
<evidence type="ECO:0000313" key="1">
    <source>
        <dbReference type="EMBL" id="KAJ4429831.1"/>
    </source>
</evidence>
<keyword evidence="2" id="KW-1185">Reference proteome</keyword>
<sequence length="130" mass="15076">MINIESRKTHNQSLRQGRDVIQRCRAGFRLYGRYGRTGPFFKLHTLRRATLCMMCICEELCRVLDCGVTGIQKCACHHNEEQKRGKDYKAAVEFTKNMRSEVCPQTSQQYDRCQVVPFKIKTVVIQDAAK</sequence>
<proteinExistence type="predicted"/>
<protein>
    <submittedName>
        <fullName evidence="1">Uncharacterized protein</fullName>
    </submittedName>
</protein>
<evidence type="ECO:0000313" key="2">
    <source>
        <dbReference type="Proteomes" id="UP001148838"/>
    </source>
</evidence>
<dbReference type="Proteomes" id="UP001148838">
    <property type="component" value="Unassembled WGS sequence"/>
</dbReference>
<accession>A0ABQ8S7T6</accession>
<reference evidence="1 2" key="1">
    <citation type="journal article" date="2022" name="Allergy">
        <title>Genome assembly and annotation of Periplaneta americana reveal a comprehensive cockroach allergen profile.</title>
        <authorList>
            <person name="Wang L."/>
            <person name="Xiong Q."/>
            <person name="Saelim N."/>
            <person name="Wang L."/>
            <person name="Nong W."/>
            <person name="Wan A.T."/>
            <person name="Shi M."/>
            <person name="Liu X."/>
            <person name="Cao Q."/>
            <person name="Hui J.H.L."/>
            <person name="Sookrung N."/>
            <person name="Leung T.F."/>
            <person name="Tungtrongchitr A."/>
            <person name="Tsui S.K.W."/>
        </authorList>
    </citation>
    <scope>NUCLEOTIDE SEQUENCE [LARGE SCALE GENOMIC DNA]</scope>
    <source>
        <strain evidence="1">PWHHKU_190912</strain>
    </source>
</reference>
<name>A0ABQ8S7T6_PERAM</name>
<gene>
    <name evidence="1" type="ORF">ANN_22035</name>
</gene>